<sequence>MQNILKLISSLQLGPKEEEKIRAIWAHGMRHCTMLYPVELTQVTRIELGRHMIFICLFEIYRKLMGGPPNALLERAQVTTNQSGITNEGNDSFILFNFTTLKFNNLMECERREDPRKRKHERKARRSIKIAENRRHDDRLDVSYSSCAASLDRTRKNEMAQQGAPMCDTNVMMQAQQQQLPYLPPNYPGLPMVGFDCLNCPLFPGQLLASAAVPPPTQFQMLKFPMMQFQPGQGPYYHQFLVPLGVQMLPPTMIPSIRSVQGEEGMDIPGPLMVMQPPQRPLSTGNTNYISLLKRDTEIGQQGWDHSGQRCKAASPWGLFYGRTFDCVRVASGAIGPRILSILLETDRCQFMCQSLRNNITPSVIMMHVTPWAKKSKSKAGSQGNCHTGETMLKRGAMNN</sequence>
<organism evidence="2 3">
    <name type="scientific">Romanomermis culicivorax</name>
    <name type="common">Nematode worm</name>
    <dbReference type="NCBI Taxonomy" id="13658"/>
    <lineage>
        <taxon>Eukaryota</taxon>
        <taxon>Metazoa</taxon>
        <taxon>Ecdysozoa</taxon>
        <taxon>Nematoda</taxon>
        <taxon>Enoplea</taxon>
        <taxon>Dorylaimia</taxon>
        <taxon>Mermithida</taxon>
        <taxon>Mermithoidea</taxon>
        <taxon>Mermithidae</taxon>
        <taxon>Romanomermis</taxon>
    </lineage>
</organism>
<accession>A0A915L5K2</accession>
<dbReference type="Proteomes" id="UP000887565">
    <property type="component" value="Unplaced"/>
</dbReference>
<proteinExistence type="predicted"/>
<evidence type="ECO:0000313" key="2">
    <source>
        <dbReference type="Proteomes" id="UP000887565"/>
    </source>
</evidence>
<evidence type="ECO:0000313" key="3">
    <source>
        <dbReference type="WBParaSite" id="nRc.2.0.1.t45798-RA"/>
    </source>
</evidence>
<name>A0A915L5K2_ROMCU</name>
<dbReference type="WBParaSite" id="nRc.2.0.1.t45798-RA">
    <property type="protein sequence ID" value="nRc.2.0.1.t45798-RA"/>
    <property type="gene ID" value="nRc.2.0.1.g45798"/>
</dbReference>
<reference evidence="3" key="1">
    <citation type="submission" date="2022-11" db="UniProtKB">
        <authorList>
            <consortium name="WormBaseParasite"/>
        </authorList>
    </citation>
    <scope>IDENTIFICATION</scope>
</reference>
<evidence type="ECO:0000256" key="1">
    <source>
        <dbReference type="SAM" id="MobiDB-lite"/>
    </source>
</evidence>
<keyword evidence="2" id="KW-1185">Reference proteome</keyword>
<feature type="region of interest" description="Disordered" evidence="1">
    <location>
        <begin position="376"/>
        <end position="400"/>
    </location>
</feature>
<dbReference type="AlphaFoldDB" id="A0A915L5K2"/>
<protein>
    <submittedName>
        <fullName evidence="3">Uncharacterized protein</fullName>
    </submittedName>
</protein>